<evidence type="ECO:0000259" key="2">
    <source>
        <dbReference type="Pfam" id="PF14244"/>
    </source>
</evidence>
<feature type="compositionally biased region" description="Low complexity" evidence="1">
    <location>
        <begin position="168"/>
        <end position="193"/>
    </location>
</feature>
<protein>
    <recommendedName>
        <fullName evidence="2">Retrotransposon Copia-like N-terminal domain-containing protein</fullName>
    </recommendedName>
</protein>
<dbReference type="AlphaFoldDB" id="A0A833X772"/>
<organism evidence="3 4">
    <name type="scientific">Juglans regia</name>
    <name type="common">English walnut</name>
    <dbReference type="NCBI Taxonomy" id="51240"/>
    <lineage>
        <taxon>Eukaryota</taxon>
        <taxon>Viridiplantae</taxon>
        <taxon>Streptophyta</taxon>
        <taxon>Embryophyta</taxon>
        <taxon>Tracheophyta</taxon>
        <taxon>Spermatophyta</taxon>
        <taxon>Magnoliopsida</taxon>
        <taxon>eudicotyledons</taxon>
        <taxon>Gunneridae</taxon>
        <taxon>Pentapetalae</taxon>
        <taxon>rosids</taxon>
        <taxon>fabids</taxon>
        <taxon>Fagales</taxon>
        <taxon>Juglandaceae</taxon>
        <taxon>Juglans</taxon>
    </lineage>
</organism>
<reference evidence="3" key="1">
    <citation type="submission" date="2015-10" db="EMBL/GenBank/DDBJ databases">
        <authorList>
            <person name="Martinez-Garcia P.J."/>
            <person name="Crepeau M.W."/>
            <person name="Puiu D."/>
            <person name="Gonzalez-Ibeas D."/>
            <person name="Whalen J."/>
            <person name="Stevens K."/>
            <person name="Paul R."/>
            <person name="Butterfield T."/>
            <person name="Britton M."/>
            <person name="Reagan R."/>
            <person name="Chakraborty S."/>
            <person name="Walawage S.L."/>
            <person name="Vasquez-Gross H.A."/>
            <person name="Cardeno C."/>
            <person name="Famula R."/>
            <person name="Pratt K."/>
            <person name="Kuruganti S."/>
            <person name="Aradhya M.K."/>
            <person name="Leslie C.A."/>
            <person name="Dandekar A.M."/>
            <person name="Salzberg S.L."/>
            <person name="Wegrzyn J.L."/>
            <person name="Langley C.H."/>
            <person name="Neale D.B."/>
        </authorList>
    </citation>
    <scope>NUCLEOTIDE SEQUENCE</scope>
    <source>
        <tissue evidence="3">Leaves</tissue>
    </source>
</reference>
<dbReference type="InterPro" id="IPR029472">
    <property type="entry name" value="Copia-like_N"/>
</dbReference>
<comment type="caution">
    <text evidence="3">The sequence shown here is derived from an EMBL/GenBank/DDBJ whole genome shotgun (WGS) entry which is preliminary data.</text>
</comment>
<dbReference type="PANTHER" id="PTHR47481:SF10">
    <property type="entry name" value="COPIA-LIKE POLYPROTEIN_RETROTRANSPOSON"/>
    <property type="match status" value="1"/>
</dbReference>
<evidence type="ECO:0000313" key="4">
    <source>
        <dbReference type="Proteomes" id="UP000619265"/>
    </source>
</evidence>
<dbReference type="Proteomes" id="UP000619265">
    <property type="component" value="Unassembled WGS sequence"/>
</dbReference>
<dbReference type="EMBL" id="LIHL02000008">
    <property type="protein sequence ID" value="KAF5462341.1"/>
    <property type="molecule type" value="Genomic_DNA"/>
</dbReference>
<evidence type="ECO:0000313" key="3">
    <source>
        <dbReference type="EMBL" id="KAF5462341.1"/>
    </source>
</evidence>
<gene>
    <name evidence="3" type="ORF">F2P56_018359</name>
</gene>
<feature type="domain" description="Retrotransposon Copia-like N-terminal" evidence="2">
    <location>
        <begin position="13"/>
        <end position="52"/>
    </location>
</feature>
<name>A0A833X772_JUGRE</name>
<sequence length="205" mass="21782">MASTPITLVSIHSLVTIKLTKDNYLLWKAQIEPYLRGQRLFGFVDGSITQPPTHISNSEAATSGTAPSEIPNPTYTVWFDQDQVVLNTLVSFLSKNILAQMVGISTSREVWVALETIISSPSQDMTLLPLPIVSYLGPHATTSPTPLEDPETALSHLSSSSLAPASLDLPSASASHPLSLPSPPLTSSTAPEPLDLDVAVEAPST</sequence>
<dbReference type="PANTHER" id="PTHR47481">
    <property type="match status" value="1"/>
</dbReference>
<dbReference type="Pfam" id="PF14244">
    <property type="entry name" value="Retrotran_gag_3"/>
    <property type="match status" value="1"/>
</dbReference>
<accession>A0A833X772</accession>
<feature type="region of interest" description="Disordered" evidence="1">
    <location>
        <begin position="168"/>
        <end position="205"/>
    </location>
</feature>
<dbReference type="Gramene" id="Jr08_10730_p1">
    <property type="protein sequence ID" value="cds.Jr08_10730_p1"/>
    <property type="gene ID" value="Jr08_10730"/>
</dbReference>
<reference evidence="3" key="2">
    <citation type="submission" date="2020-03" db="EMBL/GenBank/DDBJ databases">
        <title>Walnut 2.0.</title>
        <authorList>
            <person name="Marrano A."/>
            <person name="Britton M."/>
            <person name="Zimin A.V."/>
            <person name="Zaini P.A."/>
            <person name="Workman R."/>
            <person name="Puiu D."/>
            <person name="Bianco L."/>
            <person name="Allen B.J."/>
            <person name="Troggio M."/>
            <person name="Leslie C.A."/>
            <person name="Timp W."/>
            <person name="Dendekar A."/>
            <person name="Salzberg S.L."/>
            <person name="Neale D.B."/>
        </authorList>
    </citation>
    <scope>NUCLEOTIDE SEQUENCE</scope>
    <source>
        <tissue evidence="3">Leaves</tissue>
    </source>
</reference>
<evidence type="ECO:0000256" key="1">
    <source>
        <dbReference type="SAM" id="MobiDB-lite"/>
    </source>
</evidence>
<proteinExistence type="predicted"/>